<dbReference type="PANTHER" id="PTHR22916:SF3">
    <property type="entry name" value="UDP-GLCNAC:BETAGAL BETA-1,3-N-ACETYLGLUCOSAMINYLTRANSFERASE-LIKE PROTEIN 1"/>
    <property type="match status" value="1"/>
</dbReference>
<evidence type="ECO:0000256" key="1">
    <source>
        <dbReference type="ARBA" id="ARBA00006739"/>
    </source>
</evidence>
<proteinExistence type="inferred from homology"/>
<protein>
    <submittedName>
        <fullName evidence="3">UDP-Glc:alpha-D-GlcNAc-diphosphoundecaprenol beta-1,3-glucosyltransferase WfgD</fullName>
        <ecNumber evidence="3">2.4.1.305</ecNumber>
    </submittedName>
</protein>
<name>A0ABN8GMI4_9BACL</name>
<dbReference type="RefSeq" id="WP_236343668.1">
    <property type="nucleotide sequence ID" value="NZ_CAKMMF010000018.1"/>
</dbReference>
<dbReference type="PANTHER" id="PTHR22916">
    <property type="entry name" value="GLYCOSYLTRANSFERASE"/>
    <property type="match status" value="1"/>
</dbReference>
<feature type="domain" description="Glycosyltransferase 2-like" evidence="2">
    <location>
        <begin position="4"/>
        <end position="174"/>
    </location>
</feature>
<dbReference type="GO" id="GO:0016757">
    <property type="term" value="F:glycosyltransferase activity"/>
    <property type="evidence" value="ECO:0007669"/>
    <property type="project" value="UniProtKB-KW"/>
</dbReference>
<keyword evidence="3" id="KW-0328">Glycosyltransferase</keyword>
<gene>
    <name evidence="3" type="primary">wfgD</name>
    <name evidence="3" type="ORF">PAECIP111893_03343</name>
</gene>
<evidence type="ECO:0000313" key="3">
    <source>
        <dbReference type="EMBL" id="CAH1210980.1"/>
    </source>
</evidence>
<evidence type="ECO:0000259" key="2">
    <source>
        <dbReference type="Pfam" id="PF00535"/>
    </source>
</evidence>
<keyword evidence="3" id="KW-0808">Transferase</keyword>
<dbReference type="SUPFAM" id="SSF53448">
    <property type="entry name" value="Nucleotide-diphospho-sugar transferases"/>
    <property type="match status" value="1"/>
</dbReference>
<keyword evidence="4" id="KW-1185">Reference proteome</keyword>
<evidence type="ECO:0000313" key="4">
    <source>
        <dbReference type="Proteomes" id="UP000838686"/>
    </source>
</evidence>
<dbReference type="EMBL" id="CAKMMF010000018">
    <property type="protein sequence ID" value="CAH1210980.1"/>
    <property type="molecule type" value="Genomic_DNA"/>
</dbReference>
<dbReference type="Proteomes" id="UP000838686">
    <property type="component" value="Unassembled WGS sequence"/>
</dbReference>
<dbReference type="InterPro" id="IPR001173">
    <property type="entry name" value="Glyco_trans_2-like"/>
</dbReference>
<sequence>MKVSVVIPAYNSEHLIIEAIESVYNQTADPCYQLHEVIVVDDGSSDRTEEVIGAYKETGQRDSLHYIKQSNGGPSAARNAGLLRATGELIALLDADDLWMPDKLKLQVAGFQTNLGAGIVYGQFINRVYKKNGEFFEYPVVKCFYKGDIKKELLRCNFIGTSTVMIKREVVARIGLFNTELRLAEDYDYWLRIADCYSAAYCEIPILMKRYYGDQNVSGGRSLKMLMSTRDVVSSHLHSLNQAERSDVLKAQDISEIQTYILLGDRAKAFRKIAASKTSGLSKLKYGLLALVPMKWINYLIFRRNMRIITKISR</sequence>
<accession>A0ABN8GMI4</accession>
<organism evidence="3 4">
    <name type="scientific">Paenibacillus plantiphilus</name>
    <dbReference type="NCBI Taxonomy" id="2905650"/>
    <lineage>
        <taxon>Bacteria</taxon>
        <taxon>Bacillati</taxon>
        <taxon>Bacillota</taxon>
        <taxon>Bacilli</taxon>
        <taxon>Bacillales</taxon>
        <taxon>Paenibacillaceae</taxon>
        <taxon>Paenibacillus</taxon>
    </lineage>
</organism>
<dbReference type="Gene3D" id="3.90.550.10">
    <property type="entry name" value="Spore Coat Polysaccharide Biosynthesis Protein SpsA, Chain A"/>
    <property type="match status" value="1"/>
</dbReference>
<comment type="similarity">
    <text evidence="1">Belongs to the glycosyltransferase 2 family.</text>
</comment>
<dbReference type="Pfam" id="PF00535">
    <property type="entry name" value="Glycos_transf_2"/>
    <property type="match status" value="1"/>
</dbReference>
<reference evidence="3" key="1">
    <citation type="submission" date="2022-01" db="EMBL/GenBank/DDBJ databases">
        <authorList>
            <person name="Criscuolo A."/>
        </authorList>
    </citation>
    <scope>NUCLEOTIDE SEQUENCE</scope>
    <source>
        <strain evidence="3">CIP111893</strain>
    </source>
</reference>
<dbReference type="InterPro" id="IPR029044">
    <property type="entry name" value="Nucleotide-diphossugar_trans"/>
</dbReference>
<dbReference type="CDD" id="cd00761">
    <property type="entry name" value="Glyco_tranf_GTA_type"/>
    <property type="match status" value="1"/>
</dbReference>
<dbReference type="EC" id="2.4.1.305" evidence="3"/>
<comment type="caution">
    <text evidence="3">The sequence shown here is derived from an EMBL/GenBank/DDBJ whole genome shotgun (WGS) entry which is preliminary data.</text>
</comment>